<gene>
    <name evidence="12" type="ordered locus">KNP414_04777</name>
</gene>
<dbReference type="EMBL" id="CP002869">
    <property type="protein sequence ID" value="AEI43307.1"/>
    <property type="molecule type" value="Genomic_DNA"/>
</dbReference>
<dbReference type="Proteomes" id="UP000006620">
    <property type="component" value="Chromosome"/>
</dbReference>
<reference evidence="13" key="1">
    <citation type="submission" date="2011-06" db="EMBL/GenBank/DDBJ databases">
        <title>Complete genome sequence of Paenibacillus mucilaginosus KNP414.</title>
        <authorList>
            <person name="Wang J."/>
            <person name="Hu S."/>
            <person name="Hu X."/>
            <person name="Zhang B."/>
            <person name="Dong D."/>
            <person name="Zhang S."/>
            <person name="Zhao K."/>
            <person name="Wu D."/>
        </authorList>
    </citation>
    <scope>NUCLEOTIDE SEQUENCE [LARGE SCALE GENOMIC DNA]</scope>
    <source>
        <strain evidence="13">KNP414</strain>
    </source>
</reference>
<dbReference type="GO" id="GO:0004370">
    <property type="term" value="F:glycerol kinase activity"/>
    <property type="evidence" value="ECO:0007669"/>
    <property type="project" value="TreeGrafter"/>
</dbReference>
<dbReference type="InterPro" id="IPR018485">
    <property type="entry name" value="FGGY_C"/>
</dbReference>
<evidence type="ECO:0000256" key="1">
    <source>
        <dbReference type="ARBA" id="ARBA00009156"/>
    </source>
</evidence>
<feature type="compositionally biased region" description="Low complexity" evidence="9">
    <location>
        <begin position="502"/>
        <end position="514"/>
    </location>
</feature>
<reference evidence="12 13" key="2">
    <citation type="journal article" date="2013" name="Genome Announc.">
        <title>Genome Sequence of Growth-Improving Paenibacillus mucilaginosus Strain KNP414.</title>
        <authorList>
            <person name="Lu J.J."/>
            <person name="Wang J.F."/>
            <person name="Hu X.F."/>
        </authorList>
    </citation>
    <scope>NUCLEOTIDE SEQUENCE [LARGE SCALE GENOMIC DNA]</scope>
    <source>
        <strain evidence="12 13">KNP414</strain>
    </source>
</reference>
<dbReference type="PANTHER" id="PTHR10196:SF69">
    <property type="entry name" value="GLYCEROL KINASE"/>
    <property type="match status" value="1"/>
</dbReference>
<dbReference type="InterPro" id="IPR018483">
    <property type="entry name" value="Carb_kinase_FGGY_CS"/>
</dbReference>
<evidence type="ECO:0000256" key="8">
    <source>
        <dbReference type="RuleBase" id="RU003733"/>
    </source>
</evidence>
<dbReference type="PATRIC" id="fig|1036673.3.peg.4402"/>
<dbReference type="AlphaFoldDB" id="F8FHW5"/>
<dbReference type="HOGENOM" id="CLU_009281_2_3_9"/>
<dbReference type="NCBIfam" id="NF000756">
    <property type="entry name" value="PRK00047.1"/>
    <property type="match status" value="1"/>
</dbReference>
<evidence type="ECO:0000256" key="5">
    <source>
        <dbReference type="ARBA" id="ARBA00022798"/>
    </source>
</evidence>
<organism evidence="12 13">
    <name type="scientific">Paenibacillus mucilaginosus (strain KNP414)</name>
    <dbReference type="NCBI Taxonomy" id="1036673"/>
    <lineage>
        <taxon>Bacteria</taxon>
        <taxon>Bacillati</taxon>
        <taxon>Bacillota</taxon>
        <taxon>Bacilli</taxon>
        <taxon>Bacillales</taxon>
        <taxon>Paenibacillaceae</taxon>
        <taxon>Paenibacillus</taxon>
    </lineage>
</organism>
<evidence type="ECO:0000259" key="11">
    <source>
        <dbReference type="Pfam" id="PF02782"/>
    </source>
</evidence>
<dbReference type="KEGG" id="pms:KNP414_04777"/>
<keyword evidence="3" id="KW-0547">Nucleotide-binding</keyword>
<dbReference type="GO" id="GO:0005829">
    <property type="term" value="C:cytosol"/>
    <property type="evidence" value="ECO:0007669"/>
    <property type="project" value="TreeGrafter"/>
</dbReference>
<protein>
    <recommendedName>
        <fullName evidence="7">ATP:glycerol 3-phosphotransferase</fullName>
    </recommendedName>
</protein>
<comment type="similarity">
    <text evidence="1 8">Belongs to the FGGY kinase family.</text>
</comment>
<feature type="domain" description="Carbohydrate kinase FGGY N-terminal" evidence="10">
    <location>
        <begin position="6"/>
        <end position="252"/>
    </location>
</feature>
<accession>F8FHW5</accession>
<keyword evidence="2 8" id="KW-0808">Transferase</keyword>
<feature type="domain" description="Carbohydrate kinase FGGY C-terminal" evidence="11">
    <location>
        <begin position="262"/>
        <end position="450"/>
    </location>
</feature>
<evidence type="ECO:0000313" key="12">
    <source>
        <dbReference type="EMBL" id="AEI43307.1"/>
    </source>
</evidence>
<evidence type="ECO:0000256" key="6">
    <source>
        <dbReference type="ARBA" id="ARBA00022840"/>
    </source>
</evidence>
<dbReference type="PANTHER" id="PTHR10196">
    <property type="entry name" value="SUGAR KINASE"/>
    <property type="match status" value="1"/>
</dbReference>
<evidence type="ECO:0000256" key="4">
    <source>
        <dbReference type="ARBA" id="ARBA00022777"/>
    </source>
</evidence>
<evidence type="ECO:0000313" key="13">
    <source>
        <dbReference type="Proteomes" id="UP000006620"/>
    </source>
</evidence>
<dbReference type="PROSITE" id="PS00445">
    <property type="entry name" value="FGGY_KINASES_2"/>
    <property type="match status" value="1"/>
</dbReference>
<dbReference type="InterPro" id="IPR018484">
    <property type="entry name" value="FGGY_N"/>
</dbReference>
<name>F8FHW5_PAEMK</name>
<dbReference type="RefSeq" id="WP_013918460.1">
    <property type="nucleotide sequence ID" value="NC_015690.1"/>
</dbReference>
<dbReference type="CDD" id="cd07769">
    <property type="entry name" value="ASKHA_NBD_FGGY_GK"/>
    <property type="match status" value="1"/>
</dbReference>
<dbReference type="GO" id="GO:0005524">
    <property type="term" value="F:ATP binding"/>
    <property type="evidence" value="ECO:0007669"/>
    <property type="project" value="UniProtKB-KW"/>
</dbReference>
<keyword evidence="4 8" id="KW-0418">Kinase</keyword>
<evidence type="ECO:0000256" key="9">
    <source>
        <dbReference type="SAM" id="MobiDB-lite"/>
    </source>
</evidence>
<dbReference type="Pfam" id="PF02782">
    <property type="entry name" value="FGGY_C"/>
    <property type="match status" value="1"/>
</dbReference>
<evidence type="ECO:0000259" key="10">
    <source>
        <dbReference type="Pfam" id="PF00370"/>
    </source>
</evidence>
<keyword evidence="5" id="KW-0319">Glycerol metabolism</keyword>
<dbReference type="Gene3D" id="3.30.420.40">
    <property type="match status" value="2"/>
</dbReference>
<dbReference type="SUPFAM" id="SSF53067">
    <property type="entry name" value="Actin-like ATPase domain"/>
    <property type="match status" value="2"/>
</dbReference>
<dbReference type="GO" id="GO:0019563">
    <property type="term" value="P:glycerol catabolic process"/>
    <property type="evidence" value="ECO:0007669"/>
    <property type="project" value="TreeGrafter"/>
</dbReference>
<sequence>MDPIFLLTIDQSTSGTKALVIDRAGQIVAGSSAGHRQLRPEPGWVEHDPMELYASVLQTARAALEKAGADPAQLAAVTITNQRETAVLWDRVSGEPVCPAIVWQCRRTAETCRKLKAAGHEAAVRAKTGLLLDPYFSASKWGWMLAEVPEAQQLLGEGRLLAGTVDSWLLWKLSGGQVHATDVTNASRTSLYDIHKLQWDAELCSLFGVPPEILPEVKASDVIYGYTNEPKLFDAQVPITGLIGDSQGALLGQCCLEPGMAKATYGTGTSVLLNAGRQPVEAGGGLVLTPAWALGGGVTFALEAVIRTSGDCIKWVRDNLGLFGSFSEMEGLLAEAPDSEGVYLVPAFTGLGAPHWEPGARAAVTGMTRGTGRAHLIRAALESIAYQVRDAAELLAAESGIALKALHADGGASVNGGLMQFQADLLDLPVFRSGAAELSAMGSAYAGGLAVGFWSSLDEIAALERDGRVYEPGLEAGERERKYRGWQRAVAAVLHSSRAEQEAAAGAVEPGAPGSIRLDPTHTG</sequence>
<dbReference type="Pfam" id="PF00370">
    <property type="entry name" value="FGGY_N"/>
    <property type="match status" value="1"/>
</dbReference>
<dbReference type="PIRSF" id="PIRSF000538">
    <property type="entry name" value="GlpK"/>
    <property type="match status" value="1"/>
</dbReference>
<dbReference type="InterPro" id="IPR043129">
    <property type="entry name" value="ATPase_NBD"/>
</dbReference>
<dbReference type="FunFam" id="3.30.420.40:FF:000008">
    <property type="entry name" value="Glycerol kinase"/>
    <property type="match status" value="1"/>
</dbReference>
<feature type="region of interest" description="Disordered" evidence="9">
    <location>
        <begin position="502"/>
        <end position="524"/>
    </location>
</feature>
<evidence type="ECO:0000256" key="2">
    <source>
        <dbReference type="ARBA" id="ARBA00022679"/>
    </source>
</evidence>
<proteinExistence type="inferred from homology"/>
<dbReference type="InterPro" id="IPR000577">
    <property type="entry name" value="Carb_kinase_FGGY"/>
</dbReference>
<evidence type="ECO:0000256" key="7">
    <source>
        <dbReference type="ARBA" id="ARBA00043149"/>
    </source>
</evidence>
<evidence type="ECO:0000256" key="3">
    <source>
        <dbReference type="ARBA" id="ARBA00022741"/>
    </source>
</evidence>
<keyword evidence="6" id="KW-0067">ATP-binding</keyword>